<keyword evidence="5" id="KW-0418">Kinase</keyword>
<evidence type="ECO:0000313" key="12">
    <source>
        <dbReference type="EMBL" id="OWK51937.1"/>
    </source>
</evidence>
<feature type="compositionally biased region" description="Basic and acidic residues" evidence="9">
    <location>
        <begin position="324"/>
        <end position="340"/>
    </location>
</feature>
<dbReference type="PANTHER" id="PTHR10048:SF22">
    <property type="entry name" value="PHOSPHATIDYLINOSITOL 4-KINASE BETA"/>
    <property type="match status" value="1"/>
</dbReference>
<comment type="similarity">
    <text evidence="2">Belongs to the PI3/PI4-kinase family. Type III PI4K subfamily.</text>
</comment>
<dbReference type="SMART" id="SM00146">
    <property type="entry name" value="PI3Kc"/>
    <property type="match status" value="1"/>
</dbReference>
<accession>A0A218UDS4</accession>
<dbReference type="InterPro" id="IPR015433">
    <property type="entry name" value="PI3/4_kinase"/>
</dbReference>
<dbReference type="Pfam" id="PF00454">
    <property type="entry name" value="PI3_PI4_kinase"/>
    <property type="match status" value="1"/>
</dbReference>
<comment type="caution">
    <text evidence="12">The sequence shown here is derived from an EMBL/GenBank/DDBJ whole genome shotgun (WGS) entry which is preliminary data.</text>
</comment>
<proteinExistence type="inferred from homology"/>
<dbReference type="SUPFAM" id="SSF56112">
    <property type="entry name" value="Protein kinase-like (PK-like)"/>
    <property type="match status" value="1"/>
</dbReference>
<comment type="catalytic activity">
    <reaction evidence="6">
        <text>a 1,2-diacyl-sn-glycero-3-phospho-(1D-myo-inositol) + ATP = a 1,2-diacyl-sn-glycero-3-phospho-(1D-myo-inositol 4-phosphate) + ADP + H(+)</text>
        <dbReference type="Rhea" id="RHEA:19877"/>
        <dbReference type="ChEBI" id="CHEBI:15378"/>
        <dbReference type="ChEBI" id="CHEBI:30616"/>
        <dbReference type="ChEBI" id="CHEBI:57880"/>
        <dbReference type="ChEBI" id="CHEBI:58178"/>
        <dbReference type="ChEBI" id="CHEBI:456216"/>
        <dbReference type="EC" id="2.7.1.67"/>
    </reaction>
    <physiologicalReaction direction="left-to-right" evidence="6">
        <dbReference type="Rhea" id="RHEA:19878"/>
    </physiologicalReaction>
</comment>
<feature type="compositionally biased region" description="Gly residues" evidence="9">
    <location>
        <begin position="158"/>
        <end position="167"/>
    </location>
</feature>
<evidence type="ECO:0000256" key="6">
    <source>
        <dbReference type="ARBA" id="ARBA00036767"/>
    </source>
</evidence>
<dbReference type="EC" id="2.7.1.67" evidence="3"/>
<evidence type="ECO:0000256" key="9">
    <source>
        <dbReference type="SAM" id="MobiDB-lite"/>
    </source>
</evidence>
<evidence type="ECO:0000256" key="7">
    <source>
        <dbReference type="ARBA" id="ARBA00037860"/>
    </source>
</evidence>
<evidence type="ECO:0000259" key="11">
    <source>
        <dbReference type="PROSITE" id="PS51545"/>
    </source>
</evidence>
<dbReference type="Pfam" id="PF21245">
    <property type="entry name" value="PI4KB-PIK1_PIK"/>
    <property type="match status" value="1"/>
</dbReference>
<evidence type="ECO:0000256" key="8">
    <source>
        <dbReference type="ARBA" id="ARBA00039877"/>
    </source>
</evidence>
<dbReference type="CDD" id="cd05168">
    <property type="entry name" value="PI4Kc_III_beta"/>
    <property type="match status" value="1"/>
</dbReference>
<dbReference type="InterPro" id="IPR011009">
    <property type="entry name" value="Kinase-like_dom_sf"/>
</dbReference>
<dbReference type="InterPro" id="IPR049160">
    <property type="entry name" value="PI4KB-PIK1_PIK"/>
</dbReference>
<evidence type="ECO:0000256" key="4">
    <source>
        <dbReference type="ARBA" id="ARBA00022679"/>
    </source>
</evidence>
<dbReference type="GO" id="GO:0046854">
    <property type="term" value="P:phosphatidylinositol phosphate biosynthetic process"/>
    <property type="evidence" value="ECO:0007669"/>
    <property type="project" value="InterPro"/>
</dbReference>
<dbReference type="InterPro" id="IPR001263">
    <property type="entry name" value="PI3K_accessory_dom"/>
</dbReference>
<dbReference type="GO" id="GO:0004430">
    <property type="term" value="F:1-phosphatidylinositol 4-kinase activity"/>
    <property type="evidence" value="ECO:0007669"/>
    <property type="project" value="UniProtKB-EC"/>
</dbReference>
<feature type="compositionally biased region" description="Basic and acidic residues" evidence="9">
    <location>
        <begin position="250"/>
        <end position="265"/>
    </location>
</feature>
<dbReference type="PROSITE" id="PS00915">
    <property type="entry name" value="PI3_4_KINASE_1"/>
    <property type="match status" value="1"/>
</dbReference>
<feature type="compositionally biased region" description="Gly residues" evidence="9">
    <location>
        <begin position="223"/>
        <end position="232"/>
    </location>
</feature>
<sequence>MSPEDAEVPRGDEGGDSPGPGGDSSVSGSATVPPGDSMVNGSATVPLSDSSGSGSATTPIGDSPVSGSASVSLGDSLVSGSASVPPGDSLVSDSATVPIAEESATTHLGDSPVINDSATVPVSDSSVSASVTVPRGDSSVSGSAIVSVSDSPVSDSVFGGGSAGGGSATVPISDNSVNGSATVPVSDSLVNGSATVPIGDNPAEGSATTHLGDSPVSGSASFPGGGYPGGGSATVPVRDSSPMVSDTEDGDRPDTGNDTMEDRLDAGSATVPVRDRLDAGNDTMEDRLDAGNAIVPVRDRPDAGNDTMEDRLDAGSATVPGSDTGDRLDAGSATMEDRDSPAGGSATIPVKDSSPRASATGDRPVGGNATVPPVRDKPAPGSATVPSKDSPSRASVTRDSLSRGTATIVDTPVTSSVTRTATVPVSDSPFWARGTPGDGALAGSATVPTRDCPSRGTATIVDALVTLSGTVMDRRILGSVTVPVKASLARGTVTFVDTPVYVSATVLVGDSIPRVTATIVESRVPAHAFLPLGDALACGSATVPGSGAGGSSLSVISEGVGELALIDAEVAKKACEEVLEKVKQLRGVPDAVANGESCSARCLDDPPGSRIREEEEESPGAARTARKRQHQAKQSWLLRLFESKLFDISMAISYLYNSKEPGVQAYIGNRLFCFRDDEVDFYLPQLLNMYIHMDEDVGDAIKPYIVHRCRQSVDFSLRCALLLGAYSSDMHISTQRHSRGTKLRRLILSDELKPAGRRRELPGADAGLSPSKRTHQRSKSDATASISLSSNLKRTASNPKVESEEEEFSSSTESLDKSLAPPARLAPEREFIKSLMAIGRRLATLPTKEQKTQRLISELSLLNHKLPARAWLPTAAFPHHVVRVPHSQAVVLNSKDKVGWQGEGLFLKSPGFPPKPGAGNLRGRRSALRRSRFPQAPYLIYVEVLECDNLDTASVPARIPENRMRSTRSAENLPECGLGAEQRAGGFGTAPGCDNDDDAWAVDDIGELQVELPEMHTNSCDNISQFSVDSITSQESREPVFIAAGDIRRIREASPYGHLPSWRLVSVIVKCGDDLRQELLAFQVLRQLQSIWEQERVPLWVRPYKILVVSADSGMIEPVLSAVSLHQIKKQSQLALQDYFLQEHGCANSESFLSAQRNFVRSCAGYCLVCYLLQVKDRHNGNILLDAEGHIIHIDFGFILSSSPRNLGFETSAFKLTSEFVDVMGGLDGDMFNYYKMLMLQGLIAARKHMDRVVQIVEIMQQGSQLPCFHGSSTIRHLKERFHMNLTEEQLQLLVEQLVDGSMRSITTKLYDGFQYLTNGIM</sequence>
<evidence type="ECO:0000256" key="5">
    <source>
        <dbReference type="ARBA" id="ARBA00022777"/>
    </source>
</evidence>
<dbReference type="PROSITE" id="PS50290">
    <property type="entry name" value="PI3_4_KINASE_3"/>
    <property type="match status" value="1"/>
</dbReference>
<feature type="region of interest" description="Disordered" evidence="9">
    <location>
        <begin position="603"/>
        <end position="628"/>
    </location>
</feature>
<feature type="compositionally biased region" description="Low complexity" evidence="9">
    <location>
        <begin position="65"/>
        <end position="84"/>
    </location>
</feature>
<feature type="compositionally biased region" description="Polar residues" evidence="9">
    <location>
        <begin position="781"/>
        <end position="800"/>
    </location>
</feature>
<dbReference type="InterPro" id="IPR000403">
    <property type="entry name" value="PI3/4_kinase_cat_dom"/>
</dbReference>
<feature type="region of interest" description="Disordered" evidence="9">
    <location>
        <begin position="758"/>
        <end position="822"/>
    </location>
</feature>
<dbReference type="PANTHER" id="PTHR10048">
    <property type="entry name" value="PHOSPHATIDYLINOSITOL KINASE"/>
    <property type="match status" value="1"/>
</dbReference>
<dbReference type="GO" id="GO:0048015">
    <property type="term" value="P:phosphatidylinositol-mediated signaling"/>
    <property type="evidence" value="ECO:0007669"/>
    <property type="project" value="TreeGrafter"/>
</dbReference>
<evidence type="ECO:0000259" key="10">
    <source>
        <dbReference type="PROSITE" id="PS50290"/>
    </source>
</evidence>
<dbReference type="EMBL" id="MUZQ01000384">
    <property type="protein sequence ID" value="OWK51937.1"/>
    <property type="molecule type" value="Genomic_DNA"/>
</dbReference>
<feature type="compositionally biased region" description="Basic and acidic residues" evidence="9">
    <location>
        <begin position="297"/>
        <end position="313"/>
    </location>
</feature>
<dbReference type="Gene3D" id="1.10.1070.11">
    <property type="entry name" value="Phosphatidylinositol 3-/4-kinase, catalytic domain"/>
    <property type="match status" value="1"/>
</dbReference>
<feature type="compositionally biased region" description="Polar residues" evidence="9">
    <location>
        <begin position="384"/>
        <end position="405"/>
    </location>
</feature>
<gene>
    <name evidence="12" type="primary">PI4KB</name>
    <name evidence="12" type="ORF">RLOC_00002892</name>
</gene>
<keyword evidence="13" id="KW-1185">Reference proteome</keyword>
<feature type="domain" description="PIK helical" evidence="11">
    <location>
        <begin position="552"/>
        <end position="749"/>
    </location>
</feature>
<evidence type="ECO:0000256" key="2">
    <source>
        <dbReference type="ARBA" id="ARBA00006209"/>
    </source>
</evidence>
<dbReference type="PROSITE" id="PS51545">
    <property type="entry name" value="PIK_HELICAL"/>
    <property type="match status" value="1"/>
</dbReference>
<dbReference type="GO" id="GO:0030867">
    <property type="term" value="C:rough endoplasmic reticulum membrane"/>
    <property type="evidence" value="ECO:0007669"/>
    <property type="project" value="UniProtKB-SubCell"/>
</dbReference>
<evidence type="ECO:0000313" key="13">
    <source>
        <dbReference type="Proteomes" id="UP000197619"/>
    </source>
</evidence>
<dbReference type="Gene3D" id="3.30.1010.10">
    <property type="entry name" value="Phosphatidylinositol 3-kinase Catalytic Subunit, Chain A, domain 4"/>
    <property type="match status" value="1"/>
</dbReference>
<dbReference type="STRING" id="299123.ENSLSDP00000017278"/>
<comment type="subcellular location">
    <subcellularLocation>
        <location evidence="1">Mitochondrion outer membrane</location>
        <topology evidence="1">Peripheral membrane protein</topology>
    </subcellularLocation>
    <subcellularLocation>
        <location evidence="7">Rough endoplasmic reticulum membrane</location>
        <topology evidence="7">Peripheral membrane protein</topology>
    </subcellularLocation>
</comment>
<feature type="compositionally biased region" description="Polar residues" evidence="9">
    <location>
        <begin position="39"/>
        <end position="60"/>
    </location>
</feature>
<evidence type="ECO:0000256" key="3">
    <source>
        <dbReference type="ARBA" id="ARBA00012169"/>
    </source>
</evidence>
<reference evidence="12 13" key="1">
    <citation type="submission" date="2017-05" db="EMBL/GenBank/DDBJ databases">
        <title>Genome of assembly of the Bengalese finch, Lonchura striata domestica.</title>
        <authorList>
            <person name="Colquitt B.M."/>
            <person name="Brainard M.S."/>
        </authorList>
    </citation>
    <scope>NUCLEOTIDE SEQUENCE [LARGE SCALE GENOMIC DNA]</scope>
    <source>
        <strain evidence="12">White83orange57</strain>
    </source>
</reference>
<feature type="region of interest" description="Disordered" evidence="9">
    <location>
        <begin position="192"/>
        <end position="408"/>
    </location>
</feature>
<dbReference type="GO" id="GO:0005741">
    <property type="term" value="C:mitochondrial outer membrane"/>
    <property type="evidence" value="ECO:0007669"/>
    <property type="project" value="UniProtKB-SubCell"/>
</dbReference>
<feature type="compositionally biased region" description="Low complexity" evidence="9">
    <location>
        <begin position="116"/>
        <end position="157"/>
    </location>
</feature>
<keyword evidence="4" id="KW-0808">Transferase</keyword>
<name>A0A218UDS4_9PASE</name>
<feature type="compositionally biased region" description="Basic and acidic residues" evidence="9">
    <location>
        <begin position="273"/>
        <end position="289"/>
    </location>
</feature>
<dbReference type="InterPro" id="IPR018936">
    <property type="entry name" value="PI3/4_kinase_CS"/>
</dbReference>
<feature type="region of interest" description="Disordered" evidence="9">
    <location>
        <begin position="1"/>
        <end position="174"/>
    </location>
</feature>
<dbReference type="InterPro" id="IPR057754">
    <property type="entry name" value="PI4-kinase_beta/PIK1_cat"/>
</dbReference>
<dbReference type="InterPro" id="IPR036940">
    <property type="entry name" value="PI3/4_kinase_cat_sf"/>
</dbReference>
<feature type="domain" description="PI3K/PI4K catalytic" evidence="10">
    <location>
        <begin position="1041"/>
        <end position="1307"/>
    </location>
</feature>
<dbReference type="PROSITE" id="PS00916">
    <property type="entry name" value="PI3_4_KINASE_2"/>
    <property type="match status" value="1"/>
</dbReference>
<evidence type="ECO:0000256" key="1">
    <source>
        <dbReference type="ARBA" id="ARBA00004450"/>
    </source>
</evidence>
<protein>
    <recommendedName>
        <fullName evidence="8">Phosphatidylinositol 4-kinase beta</fullName>
        <ecNumber evidence="3">2.7.1.67</ecNumber>
    </recommendedName>
</protein>
<organism evidence="12 13">
    <name type="scientific">Lonchura striata</name>
    <name type="common">white-rumped munia</name>
    <dbReference type="NCBI Taxonomy" id="40157"/>
    <lineage>
        <taxon>Eukaryota</taxon>
        <taxon>Metazoa</taxon>
        <taxon>Chordata</taxon>
        <taxon>Craniata</taxon>
        <taxon>Vertebrata</taxon>
        <taxon>Euteleostomi</taxon>
        <taxon>Archelosauria</taxon>
        <taxon>Archosauria</taxon>
        <taxon>Dinosauria</taxon>
        <taxon>Saurischia</taxon>
        <taxon>Theropoda</taxon>
        <taxon>Coelurosauria</taxon>
        <taxon>Aves</taxon>
        <taxon>Neognathae</taxon>
        <taxon>Neoaves</taxon>
        <taxon>Telluraves</taxon>
        <taxon>Australaves</taxon>
        <taxon>Passeriformes</taxon>
        <taxon>Passeroidea</taxon>
        <taxon>Estrildidae</taxon>
        <taxon>Estrildinae</taxon>
        <taxon>Lonchura</taxon>
    </lineage>
</organism>
<dbReference type="Proteomes" id="UP000197619">
    <property type="component" value="Unassembled WGS sequence"/>
</dbReference>
<dbReference type="FunFam" id="1.10.1070.11:FF:000004">
    <property type="entry name" value="Phosphatidylinositol 4-kinase, catalytic, beta"/>
    <property type="match status" value="1"/>
</dbReference>